<reference evidence="2" key="1">
    <citation type="journal article" date="2014" name="Int. J. Syst. Evol. Microbiol.">
        <title>Complete genome sequence of Corynebacterium casei LMG S-19264T (=DSM 44701T), isolated from a smear-ripened cheese.</title>
        <authorList>
            <consortium name="US DOE Joint Genome Institute (JGI-PGF)"/>
            <person name="Walter F."/>
            <person name="Albersmeier A."/>
            <person name="Kalinowski J."/>
            <person name="Ruckert C."/>
        </authorList>
    </citation>
    <scope>NUCLEOTIDE SEQUENCE</scope>
    <source>
        <strain evidence="2">KCTC 42249</strain>
    </source>
</reference>
<protein>
    <recommendedName>
        <fullName evidence="4">ABC transporter substrate-binding protein</fullName>
    </recommendedName>
</protein>
<dbReference type="InterPro" id="IPR007487">
    <property type="entry name" value="ABC_transpt-TYRBP-like"/>
</dbReference>
<dbReference type="Gene3D" id="3.40.50.2300">
    <property type="match status" value="2"/>
</dbReference>
<gene>
    <name evidence="2" type="ORF">GCM10016234_34660</name>
</gene>
<keyword evidence="3" id="KW-1185">Reference proteome</keyword>
<accession>A0A8J3DUE7</accession>
<feature type="chain" id="PRO_5035218916" description="ABC transporter substrate-binding protein" evidence="1">
    <location>
        <begin position="18"/>
        <end position="399"/>
    </location>
</feature>
<evidence type="ECO:0008006" key="4">
    <source>
        <dbReference type="Google" id="ProtNLM"/>
    </source>
</evidence>
<evidence type="ECO:0000256" key="1">
    <source>
        <dbReference type="SAM" id="SignalP"/>
    </source>
</evidence>
<dbReference type="PANTHER" id="PTHR35271:SF1">
    <property type="entry name" value="ABC TRANSPORTER, SUBSTRATE-BINDING LIPOPROTEIN"/>
    <property type="match status" value="1"/>
</dbReference>
<proteinExistence type="predicted"/>
<dbReference type="PANTHER" id="PTHR35271">
    <property type="entry name" value="ABC TRANSPORTER, SUBSTRATE-BINDING LIPOPROTEIN-RELATED"/>
    <property type="match status" value="1"/>
</dbReference>
<dbReference type="Pfam" id="PF04392">
    <property type="entry name" value="ABC_sub_bind"/>
    <property type="match status" value="1"/>
</dbReference>
<evidence type="ECO:0000313" key="2">
    <source>
        <dbReference type="EMBL" id="GHD21223.1"/>
    </source>
</evidence>
<sequence>MLLSATLLAFGNLPAQAQSSAVNVPVAQGSLSPSTQVWPSDPRRKADGTKWRLGYYEGGQYKDYETILKATVRGLAALGWIEPISLPSANDPQAGGFWRWLSANVKSDYIDFPADGYYASGNFDKIRRPKVRAELLQRLNERRDLDLVLALGTWAGQDLSSADLRTPVVVASTSDPVGSKIIVSEADSGHDYLNAKVEPQRYARQVELFDDIFHFKRLGLVYEDSPEGRTFAAVDDIRRLGDERSFEVVPCFAPFNDIAQEEAEAKVIACYEDIATKVDAVYITVHRGLNETSLPKALAPLTENRIPTFSMLGETEVKAGALMSVAQSDYLYVGRFHAETIAKIFNGALPRELPQIWQAPAKIALNLRTADAIGYAPSVDILLATDEIFSANQGPATAP</sequence>
<keyword evidence="1" id="KW-0732">Signal</keyword>
<name>A0A8J3DUE7_9HYPH</name>
<dbReference type="Proteomes" id="UP000630142">
    <property type="component" value="Unassembled WGS sequence"/>
</dbReference>
<evidence type="ECO:0000313" key="3">
    <source>
        <dbReference type="Proteomes" id="UP000630142"/>
    </source>
</evidence>
<feature type="signal peptide" evidence="1">
    <location>
        <begin position="1"/>
        <end position="17"/>
    </location>
</feature>
<reference evidence="2" key="2">
    <citation type="submission" date="2020-09" db="EMBL/GenBank/DDBJ databases">
        <authorList>
            <person name="Sun Q."/>
            <person name="Kim S."/>
        </authorList>
    </citation>
    <scope>NUCLEOTIDE SEQUENCE</scope>
    <source>
        <strain evidence="2">KCTC 42249</strain>
    </source>
</reference>
<comment type="caution">
    <text evidence="2">The sequence shown here is derived from an EMBL/GenBank/DDBJ whole genome shotgun (WGS) entry which is preliminary data.</text>
</comment>
<dbReference type="AlphaFoldDB" id="A0A8J3DUE7"/>
<dbReference type="EMBL" id="BMZQ01000003">
    <property type="protein sequence ID" value="GHD21223.1"/>
    <property type="molecule type" value="Genomic_DNA"/>
</dbReference>
<organism evidence="2 3">
    <name type="scientific">Tianweitania populi</name>
    <dbReference type="NCBI Taxonomy" id="1607949"/>
    <lineage>
        <taxon>Bacteria</taxon>
        <taxon>Pseudomonadati</taxon>
        <taxon>Pseudomonadota</taxon>
        <taxon>Alphaproteobacteria</taxon>
        <taxon>Hyphomicrobiales</taxon>
        <taxon>Phyllobacteriaceae</taxon>
        <taxon>Tianweitania</taxon>
    </lineage>
</organism>